<reference evidence="1" key="1">
    <citation type="submission" date="2022-12" db="EMBL/GenBank/DDBJ databases">
        <title>Genome Sequence of Lasiodiplodia mahajangana.</title>
        <authorList>
            <person name="Buettner E."/>
        </authorList>
    </citation>
    <scope>NUCLEOTIDE SEQUENCE</scope>
    <source>
        <strain evidence="1">VT137</strain>
    </source>
</reference>
<dbReference type="Proteomes" id="UP001153332">
    <property type="component" value="Unassembled WGS sequence"/>
</dbReference>
<comment type="caution">
    <text evidence="1">The sequence shown here is derived from an EMBL/GenBank/DDBJ whole genome shotgun (WGS) entry which is preliminary data.</text>
</comment>
<sequence length="96" mass="10617">MEDYRTVFVGWDLFGSRDLTITSWADLGLYNASFGEGLGKPEFVRIPSSPADGVVIVLPRKRGEGATSEVVEVMVMLRTDDMTVLEKDAAWKNFSA</sequence>
<accession>A0ACC2JYT8</accession>
<evidence type="ECO:0000313" key="1">
    <source>
        <dbReference type="EMBL" id="KAJ8132512.1"/>
    </source>
</evidence>
<organism evidence="1 2">
    <name type="scientific">Lasiodiplodia mahajangana</name>
    <dbReference type="NCBI Taxonomy" id="1108764"/>
    <lineage>
        <taxon>Eukaryota</taxon>
        <taxon>Fungi</taxon>
        <taxon>Dikarya</taxon>
        <taxon>Ascomycota</taxon>
        <taxon>Pezizomycotina</taxon>
        <taxon>Dothideomycetes</taxon>
        <taxon>Dothideomycetes incertae sedis</taxon>
        <taxon>Botryosphaeriales</taxon>
        <taxon>Botryosphaeriaceae</taxon>
        <taxon>Lasiodiplodia</taxon>
    </lineage>
</organism>
<proteinExistence type="predicted"/>
<evidence type="ECO:0000313" key="2">
    <source>
        <dbReference type="Proteomes" id="UP001153332"/>
    </source>
</evidence>
<protein>
    <submittedName>
        <fullName evidence="1">Uncharacterized protein</fullName>
    </submittedName>
</protein>
<name>A0ACC2JYT8_9PEZI</name>
<dbReference type="EMBL" id="JAPUUL010000118">
    <property type="protein sequence ID" value="KAJ8132512.1"/>
    <property type="molecule type" value="Genomic_DNA"/>
</dbReference>
<keyword evidence="2" id="KW-1185">Reference proteome</keyword>
<gene>
    <name evidence="1" type="ORF">O1611_g1107</name>
</gene>